<dbReference type="InterPro" id="IPR016181">
    <property type="entry name" value="Acyl_CoA_acyltransferase"/>
</dbReference>
<sequence>MVESTQVTVEPAAASDAPLISNLWELYAHDLSDVFSLELGSDARFGNPKLSLYWSEPDRRFPFLIRHGSHIAGFALVARMASVLDQSEVFDVAEFFVVRRHRRSGVGREAAFLLWDRFPGKWTVRVSIGNTGGCRFWAEAVARYSDDVVEELRPVNGREWRIYSFASAGPDQHRPLK</sequence>
<reference evidence="1 2" key="1">
    <citation type="submission" date="2020-08" db="EMBL/GenBank/DDBJ databases">
        <title>Genomic Encyclopedia of Type Strains, Phase IV (KMG-IV): sequencing the most valuable type-strain genomes for metagenomic binning, comparative biology and taxonomic classification.</title>
        <authorList>
            <person name="Goeker M."/>
        </authorList>
    </citation>
    <scope>NUCLEOTIDE SEQUENCE [LARGE SCALE GENOMIC DNA]</scope>
    <source>
        <strain evidence="1 2">DSM 26723</strain>
    </source>
</reference>
<dbReference type="SUPFAM" id="SSF55729">
    <property type="entry name" value="Acyl-CoA N-acyltransferases (Nat)"/>
    <property type="match status" value="1"/>
</dbReference>
<name>A0A841HTJ8_9GAMM</name>
<organism evidence="1 2">
    <name type="scientific">Povalibacter uvarum</name>
    <dbReference type="NCBI Taxonomy" id="732238"/>
    <lineage>
        <taxon>Bacteria</taxon>
        <taxon>Pseudomonadati</taxon>
        <taxon>Pseudomonadota</taxon>
        <taxon>Gammaproteobacteria</taxon>
        <taxon>Steroidobacterales</taxon>
        <taxon>Steroidobacteraceae</taxon>
        <taxon>Povalibacter</taxon>
    </lineage>
</organism>
<dbReference type="Proteomes" id="UP000588068">
    <property type="component" value="Unassembled WGS sequence"/>
</dbReference>
<proteinExistence type="predicted"/>
<dbReference type="EMBL" id="JACHHZ010000006">
    <property type="protein sequence ID" value="MBB6095964.1"/>
    <property type="molecule type" value="Genomic_DNA"/>
</dbReference>
<gene>
    <name evidence="1" type="ORF">HNQ60_004855</name>
</gene>
<dbReference type="AlphaFoldDB" id="A0A841HTJ8"/>
<dbReference type="GO" id="GO:0016740">
    <property type="term" value="F:transferase activity"/>
    <property type="evidence" value="ECO:0007669"/>
    <property type="project" value="UniProtKB-KW"/>
</dbReference>
<protein>
    <submittedName>
        <fullName evidence="1">Putative acetyltransferase</fullName>
    </submittedName>
</protein>
<comment type="caution">
    <text evidence="1">The sequence shown here is derived from an EMBL/GenBank/DDBJ whole genome shotgun (WGS) entry which is preliminary data.</text>
</comment>
<dbReference type="RefSeq" id="WP_184335347.1">
    <property type="nucleotide sequence ID" value="NZ_JACHHZ010000006.1"/>
</dbReference>
<keyword evidence="2" id="KW-1185">Reference proteome</keyword>
<evidence type="ECO:0000313" key="1">
    <source>
        <dbReference type="EMBL" id="MBB6095964.1"/>
    </source>
</evidence>
<dbReference type="Gene3D" id="3.40.630.30">
    <property type="match status" value="1"/>
</dbReference>
<keyword evidence="1" id="KW-0808">Transferase</keyword>
<accession>A0A841HTJ8</accession>
<evidence type="ECO:0000313" key="2">
    <source>
        <dbReference type="Proteomes" id="UP000588068"/>
    </source>
</evidence>